<dbReference type="Gene3D" id="3.10.20.90">
    <property type="entry name" value="Phosphatidylinositol 3-kinase Catalytic Subunit, Chain A, domain 1"/>
    <property type="match status" value="1"/>
</dbReference>
<dbReference type="GeneID" id="56786368"/>
<dbReference type="InterPro" id="IPR029071">
    <property type="entry name" value="Ubiquitin-like_domsf"/>
</dbReference>
<dbReference type="Proteomes" id="UP000352698">
    <property type="component" value="Unassembled WGS sequence"/>
</dbReference>
<dbReference type="AlphaFoldDB" id="A0A1V8X7C3"/>
<comment type="caution">
    <text evidence="2">The sequence shown here is derived from an EMBL/GenBank/DDBJ whole genome shotgun (WGS) entry which is preliminary data.</text>
</comment>
<dbReference type="STRING" id="1354.A6P53_12395"/>
<dbReference type="EMBL" id="CABEEP010000001">
    <property type="protein sequence ID" value="VTQ70566.1"/>
    <property type="molecule type" value="Genomic_DNA"/>
</dbReference>
<gene>
    <name evidence="1" type="ORF">EB03_02690</name>
    <name evidence="2" type="ORF">NCTC12204_02637</name>
</gene>
<proteinExistence type="predicted"/>
<dbReference type="Pfam" id="PF08817">
    <property type="entry name" value="YukD"/>
    <property type="match status" value="1"/>
</dbReference>
<dbReference type="InterPro" id="IPR024962">
    <property type="entry name" value="YukD-like"/>
</dbReference>
<evidence type="ECO:0000313" key="2">
    <source>
        <dbReference type="EMBL" id="VTQ70566.1"/>
    </source>
</evidence>
<protein>
    <submittedName>
        <fullName evidence="2">Uncharacterized small protein</fullName>
    </submittedName>
</protein>
<evidence type="ECO:0000313" key="1">
    <source>
        <dbReference type="EMBL" id="RBT66379.1"/>
    </source>
</evidence>
<name>A0A1V8X7C3_ENTHR</name>
<evidence type="ECO:0000313" key="3">
    <source>
        <dbReference type="Proteomes" id="UP000253498"/>
    </source>
</evidence>
<accession>A0A1V8X7C3</accession>
<reference evidence="2 4" key="2">
    <citation type="submission" date="2019-05" db="EMBL/GenBank/DDBJ databases">
        <authorList>
            <consortium name="Pathogen Informatics"/>
        </authorList>
    </citation>
    <scope>NUCLEOTIDE SEQUENCE [LARGE SCALE GENOMIC DNA]</scope>
    <source>
        <strain evidence="2 4">NCTC12204</strain>
    </source>
</reference>
<dbReference type="EMBL" id="LESJ01000009">
    <property type="protein sequence ID" value="RBT66379.1"/>
    <property type="molecule type" value="Genomic_DNA"/>
</dbReference>
<dbReference type="SUPFAM" id="SSF54236">
    <property type="entry name" value="Ubiquitin-like"/>
    <property type="match status" value="1"/>
</dbReference>
<evidence type="ECO:0000313" key="4">
    <source>
        <dbReference type="Proteomes" id="UP000352698"/>
    </source>
</evidence>
<dbReference type="Proteomes" id="UP000253498">
    <property type="component" value="Unassembled WGS sequence"/>
</dbReference>
<organism evidence="2 4">
    <name type="scientific">Enterococcus hirae</name>
    <dbReference type="NCBI Taxonomy" id="1354"/>
    <lineage>
        <taxon>Bacteria</taxon>
        <taxon>Bacillati</taxon>
        <taxon>Bacillota</taxon>
        <taxon>Bacilli</taxon>
        <taxon>Lactobacillales</taxon>
        <taxon>Enterococcaceae</taxon>
        <taxon>Enterococcus</taxon>
    </lineage>
</organism>
<sequence length="91" mass="10355">MKQGIVIDICLQIEQQTIDLQIPREITIRRLKELFVNALQVSSIVLPAAFDLEVTNKSIRLNEEFLLSDYPISHGDQLLIKPRILNGGDNK</sequence>
<reference evidence="1 3" key="1">
    <citation type="submission" date="2015-06" db="EMBL/GenBank/DDBJ databases">
        <title>The Genome Sequence of Enterococcus hirae 88EA1.</title>
        <authorList>
            <consortium name="The Broad Institute Genomics Platform"/>
            <consortium name="The Broad Institute Genome Sequencing Center for Infectious Disease"/>
            <person name="Earl A.M."/>
            <person name="Van Tyne D."/>
            <person name="Lebreton F."/>
            <person name="Saavedra J.T."/>
            <person name="Gilmore M.S."/>
            <person name="Manson McGuire A."/>
            <person name="Clock S."/>
            <person name="Crupain M."/>
            <person name="Rangan U."/>
            <person name="Young S."/>
            <person name="Abouelleil A."/>
            <person name="Cao P."/>
            <person name="Chapman S.B."/>
            <person name="Griggs A."/>
            <person name="Priest M."/>
            <person name="Shea T."/>
            <person name="Wortman J."/>
            <person name="Nusbaum C."/>
            <person name="Birren B."/>
        </authorList>
    </citation>
    <scope>NUCLEOTIDE SEQUENCE [LARGE SCALE GENOMIC DNA]</scope>
    <source>
        <strain evidence="1 3">88EA1</strain>
    </source>
</reference>
<dbReference type="RefSeq" id="WP_010720653.1">
    <property type="nucleotide sequence ID" value="NZ_AP027299.1"/>
</dbReference>